<dbReference type="PANTHER" id="PTHR34011">
    <property type="entry name" value="PHYCOBILISOME 32.1 KDA LINKER POLYPEPTIDE, PHYCOCYANIN-ASSOCIATED, ROD 2-RELATED"/>
    <property type="match status" value="1"/>
</dbReference>
<evidence type="ECO:0000313" key="10">
    <source>
        <dbReference type="EMBL" id="CCH66628.1"/>
    </source>
</evidence>
<dbReference type="InterPro" id="IPR008213">
    <property type="entry name" value="CpcD-like_dom"/>
</dbReference>
<dbReference type="Proteomes" id="UP000053051">
    <property type="component" value="Unassembled WGS sequence"/>
</dbReference>
<protein>
    <submittedName>
        <fullName evidence="10">Phycoerythrin-associated linker protein</fullName>
    </submittedName>
</protein>
<dbReference type="Pfam" id="PF00427">
    <property type="entry name" value="PBS_linker_poly"/>
    <property type="match status" value="1"/>
</dbReference>
<reference evidence="11" key="2">
    <citation type="submission" date="2016-01" db="EMBL/GenBank/DDBJ databases">
        <title>Diatom-associated endosymboitic cyanobacterium lacks core nitrogen metabolism enzymes.</title>
        <authorList>
            <person name="Hilton J.A."/>
            <person name="Foster R.A."/>
            <person name="Tripp H.J."/>
            <person name="Carter B.J."/>
            <person name="Zehr J.P."/>
            <person name="Villareal T.A."/>
        </authorList>
    </citation>
    <scope>NUCLEOTIDE SEQUENCE [LARGE SCALE GENOMIC DNA]</scope>
    <source>
        <strain evidence="11">HH01</strain>
    </source>
</reference>
<dbReference type="InterPro" id="IPR016470">
    <property type="entry name" value="Phycobilisome"/>
</dbReference>
<dbReference type="InterPro" id="IPR001297">
    <property type="entry name" value="PBS_linker_dom"/>
</dbReference>
<dbReference type="EMBL" id="CAIY01000027">
    <property type="protein sequence ID" value="CCH66628.1"/>
    <property type="molecule type" value="Genomic_DNA"/>
</dbReference>
<organism evidence="10 11">
    <name type="scientific">Richelia intracellularis HH01</name>
    <dbReference type="NCBI Taxonomy" id="1165094"/>
    <lineage>
        <taxon>Bacteria</taxon>
        <taxon>Bacillati</taxon>
        <taxon>Cyanobacteriota</taxon>
        <taxon>Cyanophyceae</taxon>
        <taxon>Nostocales</taxon>
        <taxon>Nostocaceae</taxon>
        <taxon>Richelia</taxon>
    </lineage>
</organism>
<evidence type="ECO:0000259" key="9">
    <source>
        <dbReference type="PROSITE" id="PS51445"/>
    </source>
</evidence>
<dbReference type="PIRSF" id="PIRSF005898">
    <property type="entry name" value="Phycobilisome_CpeC/CpcI"/>
    <property type="match status" value="1"/>
</dbReference>
<evidence type="ECO:0000256" key="6">
    <source>
        <dbReference type="ARBA" id="ARBA00023136"/>
    </source>
</evidence>
<comment type="caution">
    <text evidence="10">The sequence shown here is derived from an EMBL/GenBank/DDBJ whole genome shotgun (WGS) entry which is preliminary data.</text>
</comment>
<evidence type="ECO:0000259" key="8">
    <source>
        <dbReference type="PROSITE" id="PS51441"/>
    </source>
</evidence>
<dbReference type="GO" id="GO:0030089">
    <property type="term" value="C:phycobilisome"/>
    <property type="evidence" value="ECO:0007669"/>
    <property type="project" value="UniProtKB-UniRule"/>
</dbReference>
<keyword evidence="5" id="KW-0793">Thylakoid</keyword>
<proteinExistence type="inferred from homology"/>
<keyword evidence="6" id="KW-0472">Membrane</keyword>
<dbReference type="OrthoDB" id="420396at2"/>
<dbReference type="SMART" id="SM01094">
    <property type="entry name" value="CpcD"/>
    <property type="match status" value="1"/>
</dbReference>
<dbReference type="GO" id="GO:0031676">
    <property type="term" value="C:plasma membrane-derived thylakoid membrane"/>
    <property type="evidence" value="ECO:0007669"/>
    <property type="project" value="UniProtKB-SubCell"/>
</dbReference>
<evidence type="ECO:0000256" key="4">
    <source>
        <dbReference type="ARBA" id="ARBA00022738"/>
    </source>
</evidence>
<dbReference type="PANTHER" id="PTHR34011:SF6">
    <property type="entry name" value="PHYCOBILIPROTEIN APCE"/>
    <property type="match status" value="1"/>
</dbReference>
<evidence type="ECO:0000256" key="3">
    <source>
        <dbReference type="ARBA" id="ARBA00022549"/>
    </source>
</evidence>
<comment type="subcellular location">
    <subcellularLocation>
        <location evidence="1">Cellular thylakoid membrane</location>
        <topology evidence="1">Peripheral membrane protein</topology>
        <orientation evidence="1">Cytoplasmic side</orientation>
    </subcellularLocation>
</comment>
<dbReference type="PROSITE" id="PS51445">
    <property type="entry name" value="PBS_LINKER"/>
    <property type="match status" value="1"/>
</dbReference>
<evidence type="ECO:0000256" key="7">
    <source>
        <dbReference type="PROSITE-ProRule" id="PRU00775"/>
    </source>
</evidence>
<accession>M1WZA1</accession>
<keyword evidence="3" id="KW-0042">Antenna complex</keyword>
<feature type="domain" description="PBS-linker" evidence="9">
    <location>
        <begin position="1"/>
        <end position="170"/>
    </location>
</feature>
<keyword evidence="11" id="KW-1185">Reference proteome</keyword>
<name>M1WZA1_9NOST</name>
<comment type="similarity">
    <text evidence="7">Belongs to the phycobilisome linker protein family.</text>
</comment>
<dbReference type="RefSeq" id="WP_008232344.1">
    <property type="nucleotide sequence ID" value="NZ_CAIY01000027.1"/>
</dbReference>
<dbReference type="InterPro" id="IPR038255">
    <property type="entry name" value="PBS_linker_sf"/>
</dbReference>
<dbReference type="GO" id="GO:0015979">
    <property type="term" value="P:photosynthesis"/>
    <property type="evidence" value="ECO:0007669"/>
    <property type="project" value="UniProtKB-KW"/>
</dbReference>
<reference evidence="10 11" key="1">
    <citation type="submission" date="2012-05" db="EMBL/GenBank/DDBJ databases">
        <authorList>
            <person name="Hilton J."/>
        </authorList>
    </citation>
    <scope>NUCLEOTIDE SEQUENCE [LARGE SCALE GENOMIC DNA]</scope>
    <source>
        <strain evidence="10 11">HH01</strain>
    </source>
</reference>
<evidence type="ECO:0000313" key="11">
    <source>
        <dbReference type="Proteomes" id="UP000053051"/>
    </source>
</evidence>
<dbReference type="STRING" id="1165094.RINTHH_4730"/>
<evidence type="ECO:0000256" key="2">
    <source>
        <dbReference type="ARBA" id="ARBA00022531"/>
    </source>
</evidence>
<sequence>MVLWLEDAEVMELYPNVAEDELQKLIRAVYKQVLGNYHIMDCERITSGESLLRNGDITVRGFVRLVAQSKLYCSKFFENSSPYRFIELNFKHLLGRAPQAQSEISEHVIIYNNQGYEAEIDSYINSDEYLSNFGENIVPFTRCNRTQVGIRSVGFNRTFALNRGFAANDIGKEAQLIIDVARNLGTKITTPNNYGSGVHSNTSKRYRIKASIINRTARLNRLSRMEYNVDYSQLSQQVQNIINNGGRISSVTEVSQYKN</sequence>
<dbReference type="Gene3D" id="1.10.3130.20">
    <property type="entry name" value="Phycobilisome linker domain"/>
    <property type="match status" value="1"/>
</dbReference>
<evidence type="ECO:0000256" key="1">
    <source>
        <dbReference type="ARBA" id="ARBA00004445"/>
    </source>
</evidence>
<evidence type="ECO:0000256" key="5">
    <source>
        <dbReference type="ARBA" id="ARBA00023078"/>
    </source>
</evidence>
<gene>
    <name evidence="10" type="ORF">RINTHH_4730</name>
</gene>
<dbReference type="PROSITE" id="PS51441">
    <property type="entry name" value="CPCD_LIKE"/>
    <property type="match status" value="1"/>
</dbReference>
<keyword evidence="2" id="KW-0602">Photosynthesis</keyword>
<keyword evidence="4 7" id="KW-0605">Phycobilisome</keyword>
<dbReference type="Pfam" id="PF01383">
    <property type="entry name" value="CpcD"/>
    <property type="match status" value="1"/>
</dbReference>
<feature type="domain" description="CpcD-like" evidence="8">
    <location>
        <begin position="203"/>
        <end position="254"/>
    </location>
</feature>
<dbReference type="AlphaFoldDB" id="M1WZA1"/>